<dbReference type="RefSeq" id="WP_138949607.1">
    <property type="nucleotide sequence ID" value="NZ_CP040749.1"/>
</dbReference>
<dbReference type="AlphaFoldDB" id="A0A5B7TPM6"/>
<keyword evidence="1" id="KW-0449">Lipoprotein</keyword>
<dbReference type="Proteomes" id="UP000306229">
    <property type="component" value="Chromosome"/>
</dbReference>
<proteinExistence type="predicted"/>
<dbReference type="InterPro" id="IPR011990">
    <property type="entry name" value="TPR-like_helical_dom_sf"/>
</dbReference>
<protein>
    <submittedName>
        <fullName evidence="1">SusD/RagB family nutrient-binding outer membrane lipoprotein</fullName>
    </submittedName>
</protein>
<dbReference type="InterPro" id="IPR041662">
    <property type="entry name" value="SusD-like_2"/>
</dbReference>
<reference evidence="1 2" key="1">
    <citation type="submission" date="2019-05" db="EMBL/GenBank/DDBJ databases">
        <title>Algicella ahnfeltiae gen. nov., sp. nov., a novel marine bacterium of the family Flavobacteriaceae isolated from a red alga.</title>
        <authorList>
            <person name="Nedashkovskaya O.I."/>
            <person name="Kukhlevskiy A.D."/>
            <person name="Kim S.-G."/>
            <person name="Zhukova N.V."/>
            <person name="Mikhailov V.V."/>
        </authorList>
    </citation>
    <scope>NUCLEOTIDE SEQUENCE [LARGE SCALE GENOMIC DNA]</scope>
    <source>
        <strain evidence="1 2">10Alg115</strain>
    </source>
</reference>
<dbReference type="KEGG" id="fbe:FF125_09820"/>
<keyword evidence="2" id="KW-1185">Reference proteome</keyword>
<name>A0A5B7TPM6_9FLAO</name>
<dbReference type="OrthoDB" id="725917at2"/>
<accession>A0A5B7TPM6</accession>
<gene>
    <name evidence="1" type="ORF">FF125_09820</name>
</gene>
<evidence type="ECO:0000313" key="1">
    <source>
        <dbReference type="EMBL" id="QCX38715.1"/>
    </source>
</evidence>
<organism evidence="1 2">
    <name type="scientific">Aureibaculum algae</name>
    <dbReference type="NCBI Taxonomy" id="2584122"/>
    <lineage>
        <taxon>Bacteria</taxon>
        <taxon>Pseudomonadati</taxon>
        <taxon>Bacteroidota</taxon>
        <taxon>Flavobacteriia</taxon>
        <taxon>Flavobacteriales</taxon>
        <taxon>Flavobacteriaceae</taxon>
        <taxon>Aureibaculum</taxon>
    </lineage>
</organism>
<dbReference type="SUPFAM" id="SSF48452">
    <property type="entry name" value="TPR-like"/>
    <property type="match status" value="1"/>
</dbReference>
<dbReference type="PROSITE" id="PS51257">
    <property type="entry name" value="PROKAR_LIPOPROTEIN"/>
    <property type="match status" value="1"/>
</dbReference>
<dbReference type="EMBL" id="CP040749">
    <property type="protein sequence ID" value="QCX38715.1"/>
    <property type="molecule type" value="Genomic_DNA"/>
</dbReference>
<dbReference type="Pfam" id="PF12771">
    <property type="entry name" value="SusD-like_2"/>
    <property type="match status" value="2"/>
</dbReference>
<sequence length="564" mass="61707">MKTNIIKLCLLIFVGTLISCTGDFDEINQNPNGFTADDVSAKFFITEPQYKLYAEDRYPYWRAQLIHTDRYAGHFTFGHSGSWWSDGLGYDYSSGYTDAAWGWLSGEFGKIDGFMKLVKSGGEFENEYMYAVGLIMKSLYFQMYTDTWGMVPYSEAGVEGIVTPKYDSQKDIYKGIIADLDAAMATIGDAERTGTGINDLGENDVYCGGDLQKWKKLANTLKLRIGMRALGATGDDFATGAINQALSADLLDATSGSILMDKDEIISQWGSAAYGDVWHNFGGLGSKWTVGKTLIDHLRNYNDPRLSVFAKPVEGGEVTMTKPASGETADNFWVRADFLSSIFDAAGATYTRTDAADQVTFNVPAGQYIGQPTRLRGEMSSFANFKFFSTPSDLVIRAKNDGAMYPEIVLTSAEAYFLQAEAAVRGLGTGDAQELLAMGIKEAMKVWGISGGDADTYIAQSAIADISAGTTEQKLEKIAIQRWLNTYTDGFEGWAVVRDTGYPSELATGVNNQVIFADGDLAGRYPQRLRYGTAEQTSNEANYNAAVAAQGEDVQATKLWYAKQ</sequence>
<dbReference type="Gene3D" id="1.25.40.390">
    <property type="match status" value="1"/>
</dbReference>
<evidence type="ECO:0000313" key="2">
    <source>
        <dbReference type="Proteomes" id="UP000306229"/>
    </source>
</evidence>